<accession>A0A1E4STT5</accession>
<reference evidence="7" key="1">
    <citation type="submission" date="2016-04" db="EMBL/GenBank/DDBJ databases">
        <title>Comparative genomics of biotechnologically important yeasts.</title>
        <authorList>
            <consortium name="DOE Joint Genome Institute"/>
            <person name="Riley R."/>
            <person name="Haridas S."/>
            <person name="Wolfe K.H."/>
            <person name="Lopes M.R."/>
            <person name="Hittinger C.T."/>
            <person name="Goker M."/>
            <person name="Salamov A."/>
            <person name="Wisecaver J."/>
            <person name="Long T.M."/>
            <person name="Aerts A.L."/>
            <person name="Barry K."/>
            <person name="Choi C."/>
            <person name="Clum A."/>
            <person name="Coughlan A.Y."/>
            <person name="Deshpande S."/>
            <person name="Douglass A.P."/>
            <person name="Hanson S.J."/>
            <person name="Klenk H.-P."/>
            <person name="Labutti K."/>
            <person name="Lapidus A."/>
            <person name="Lindquist E."/>
            <person name="Lipzen A."/>
            <person name="Meier-Kolthoff J.P."/>
            <person name="Ohm R.A."/>
            <person name="Otillar R.P."/>
            <person name="Pangilinan J."/>
            <person name="Peng Y."/>
            <person name="Rokas A."/>
            <person name="Rosa C.A."/>
            <person name="Scheuner C."/>
            <person name="Sibirny A.A."/>
            <person name="Slot J.C."/>
            <person name="Stielow J.B."/>
            <person name="Sun H."/>
            <person name="Kurtzman C.P."/>
            <person name="Blackwell M."/>
            <person name="Grigoriev I.V."/>
            <person name="Jeffries T.W."/>
        </authorList>
    </citation>
    <scope>NUCLEOTIDE SEQUENCE [LARGE SCALE GENOMIC DNA]</scope>
    <source>
        <strain evidence="7">NRRL YB-2248</strain>
    </source>
</reference>
<protein>
    <submittedName>
        <fullName evidence="6">Uncharacterized protein</fullName>
    </submittedName>
</protein>
<sequence length="399" mass="44708">MMIDQLVVQDDLGDIINDLKLGKVVSESFWFKLQGQTLHVKCELLNKEIKFTSVDDDDKSIKFHQVSSYDYELIVSGMIYKIKIPEKSIDLITNAKITSIDISPNGENIAIGDSQGTIYFGKLKNGKVIIEHTIETAHFSDVLKLAFFPSSLVVLSIGLDYTINVWSFLDGSNPRTMKKQKGRLTDFAIIGRGRNVITSSLDGSIVIWECGSGKPIWEFRRAKNLNDSICAIVIKQNEITLGKETSQDKFVEMEGKYCYAGHKSGIISIWDLESRSFIGEFSSTITTSSVKCMHMTEDLLIVGYTDGHIICFDEKNSKHSVKWEIQVTKSEHDTESMLFEQNGDVIYCLYGTHLIGIDMITGTITTHLTGLNSKMVAIVNNKDKLIVAGNEIKQFSLIM</sequence>
<dbReference type="EMBL" id="KV453871">
    <property type="protein sequence ID" value="ODV82925.1"/>
    <property type="molecule type" value="Genomic_DNA"/>
</dbReference>
<dbReference type="Proteomes" id="UP000094801">
    <property type="component" value="Unassembled WGS sequence"/>
</dbReference>
<dbReference type="AlphaFoldDB" id="A0A1E4STT5"/>
<gene>
    <name evidence="6" type="ORF">CANARDRAFT_30488</name>
</gene>
<organism evidence="6 7">
    <name type="scientific">[Candida] arabinofermentans NRRL YB-2248</name>
    <dbReference type="NCBI Taxonomy" id="983967"/>
    <lineage>
        <taxon>Eukaryota</taxon>
        <taxon>Fungi</taxon>
        <taxon>Dikarya</taxon>
        <taxon>Ascomycota</taxon>
        <taxon>Saccharomycotina</taxon>
        <taxon>Pichiomycetes</taxon>
        <taxon>Pichiales</taxon>
        <taxon>Pichiaceae</taxon>
        <taxon>Ogataea</taxon>
        <taxon>Ogataea/Candida clade</taxon>
    </lineage>
</organism>
<evidence type="ECO:0000256" key="4">
    <source>
        <dbReference type="ARBA" id="ARBA00038321"/>
    </source>
</evidence>
<evidence type="ECO:0000313" key="7">
    <source>
        <dbReference type="Proteomes" id="UP000094801"/>
    </source>
</evidence>
<comment type="similarity">
    <text evidence="4">Belongs to the WD repeat PAAF1/RPN14 family.</text>
</comment>
<dbReference type="InterPro" id="IPR015943">
    <property type="entry name" value="WD40/YVTN_repeat-like_dom_sf"/>
</dbReference>
<dbReference type="PROSITE" id="PS50082">
    <property type="entry name" value="WD_REPEATS_2"/>
    <property type="match status" value="1"/>
</dbReference>
<evidence type="ECO:0000313" key="6">
    <source>
        <dbReference type="EMBL" id="ODV82925.1"/>
    </source>
</evidence>
<dbReference type="SMART" id="SM00320">
    <property type="entry name" value="WD40"/>
    <property type="match status" value="5"/>
</dbReference>
<keyword evidence="3" id="KW-0647">Proteasome</keyword>
<evidence type="ECO:0000256" key="5">
    <source>
        <dbReference type="PROSITE-ProRule" id="PRU00221"/>
    </source>
</evidence>
<dbReference type="PANTHER" id="PTHR19857">
    <property type="entry name" value="MITOCHONDRIAL DIVISION PROTEIN 1-RELATED"/>
    <property type="match status" value="1"/>
</dbReference>
<keyword evidence="1 5" id="KW-0853">WD repeat</keyword>
<proteinExistence type="inferred from homology"/>
<keyword evidence="2" id="KW-0677">Repeat</keyword>
<dbReference type="OrthoDB" id="10257301at2759"/>
<evidence type="ECO:0000256" key="2">
    <source>
        <dbReference type="ARBA" id="ARBA00022737"/>
    </source>
</evidence>
<dbReference type="STRING" id="983967.A0A1E4STT5"/>
<evidence type="ECO:0000256" key="1">
    <source>
        <dbReference type="ARBA" id="ARBA00022574"/>
    </source>
</evidence>
<dbReference type="InterPro" id="IPR001680">
    <property type="entry name" value="WD40_rpt"/>
</dbReference>
<dbReference type="InterPro" id="IPR051179">
    <property type="entry name" value="WD_repeat_multifunction"/>
</dbReference>
<feature type="repeat" description="WD" evidence="5">
    <location>
        <begin position="135"/>
        <end position="176"/>
    </location>
</feature>
<name>A0A1E4STT5_9ASCO</name>
<dbReference type="InterPro" id="IPR036322">
    <property type="entry name" value="WD40_repeat_dom_sf"/>
</dbReference>
<dbReference type="SUPFAM" id="SSF50978">
    <property type="entry name" value="WD40 repeat-like"/>
    <property type="match status" value="1"/>
</dbReference>
<dbReference type="Gene3D" id="2.130.10.10">
    <property type="entry name" value="YVTN repeat-like/Quinoprotein amine dehydrogenase"/>
    <property type="match status" value="2"/>
</dbReference>
<dbReference type="PANTHER" id="PTHR19857:SF19">
    <property type="entry name" value="26S PROTEASOME REGULATORY SUBUNIT RPN14"/>
    <property type="match status" value="1"/>
</dbReference>
<keyword evidence="7" id="KW-1185">Reference proteome</keyword>
<evidence type="ECO:0000256" key="3">
    <source>
        <dbReference type="ARBA" id="ARBA00022942"/>
    </source>
</evidence>
<dbReference type="GO" id="GO:0000502">
    <property type="term" value="C:proteasome complex"/>
    <property type="evidence" value="ECO:0007669"/>
    <property type="project" value="UniProtKB-KW"/>
</dbReference>